<feature type="region of interest" description="Disordered" evidence="2">
    <location>
        <begin position="335"/>
        <end position="360"/>
    </location>
</feature>
<dbReference type="AlphaFoldDB" id="M3XK44"/>
<reference evidence="5" key="1">
    <citation type="submission" date="2011-08" db="EMBL/GenBank/DDBJ databases">
        <title>The draft genome of Latimeria chalumnae.</title>
        <authorList>
            <person name="Di Palma F."/>
            <person name="Alfoldi J."/>
            <person name="Johnson J."/>
            <person name="Berlin A."/>
            <person name="Gnerre S."/>
            <person name="Jaffe D."/>
            <person name="MacCallum I."/>
            <person name="Young S."/>
            <person name="Walker B.J."/>
            <person name="Lander E."/>
            <person name="Lindblad-Toh K."/>
        </authorList>
    </citation>
    <scope>NUCLEOTIDE SEQUENCE [LARGE SCALE GENOMIC DNA]</scope>
    <source>
        <strain evidence="5">Wild caught</strain>
    </source>
</reference>
<dbReference type="EMBL" id="AFYH01017927">
    <property type="status" value="NOT_ANNOTATED_CDS"/>
    <property type="molecule type" value="Genomic_DNA"/>
</dbReference>
<name>M3XK44_LATCH</name>
<dbReference type="GO" id="GO:0034976">
    <property type="term" value="P:response to endoplasmic reticulum stress"/>
    <property type="evidence" value="ECO:0007669"/>
    <property type="project" value="TreeGrafter"/>
</dbReference>
<feature type="compositionally biased region" description="Polar residues" evidence="2">
    <location>
        <begin position="529"/>
        <end position="543"/>
    </location>
</feature>
<dbReference type="PANTHER" id="PTHR16489">
    <property type="entry name" value="GH11727P"/>
    <property type="match status" value="1"/>
</dbReference>
<dbReference type="OrthoDB" id="5976067at2759"/>
<evidence type="ECO:0000256" key="1">
    <source>
        <dbReference type="ARBA" id="ARBA00010161"/>
    </source>
</evidence>
<feature type="region of interest" description="Disordered" evidence="2">
    <location>
        <begin position="379"/>
        <end position="432"/>
    </location>
</feature>
<dbReference type="Ensembl" id="ENSLACT00000024985.1">
    <property type="protein sequence ID" value="ENSLACP00000023100.1"/>
    <property type="gene ID" value="ENSLACG00000022281.1"/>
</dbReference>
<dbReference type="InterPro" id="IPR051254">
    <property type="entry name" value="PPP1R15"/>
</dbReference>
<keyword evidence="5" id="KW-1185">Reference proteome</keyword>
<dbReference type="PANTHER" id="PTHR16489:SF11">
    <property type="entry name" value="PROTEIN PHOSPHATASE 1 REGULATORY SUBUNIT 15B"/>
    <property type="match status" value="1"/>
</dbReference>
<reference evidence="4" key="2">
    <citation type="submission" date="2025-08" db="UniProtKB">
        <authorList>
            <consortium name="Ensembl"/>
        </authorList>
    </citation>
    <scope>IDENTIFICATION</scope>
</reference>
<dbReference type="InParanoid" id="M3XK44"/>
<feature type="region of interest" description="Disordered" evidence="2">
    <location>
        <begin position="449"/>
        <end position="478"/>
    </location>
</feature>
<dbReference type="FunCoup" id="M3XK44">
    <property type="interactions" value="993"/>
</dbReference>
<dbReference type="eggNOG" id="ENOG502QV9K">
    <property type="taxonomic scope" value="Eukaryota"/>
</dbReference>
<feature type="region of interest" description="Disordered" evidence="2">
    <location>
        <begin position="525"/>
        <end position="553"/>
    </location>
</feature>
<dbReference type="STRING" id="7897.ENSLACP00000023100"/>
<dbReference type="GO" id="GO:0005783">
    <property type="term" value="C:endoplasmic reticulum"/>
    <property type="evidence" value="ECO:0007669"/>
    <property type="project" value="TreeGrafter"/>
</dbReference>
<organism evidence="4 5">
    <name type="scientific">Latimeria chalumnae</name>
    <name type="common">Coelacanth</name>
    <dbReference type="NCBI Taxonomy" id="7897"/>
    <lineage>
        <taxon>Eukaryota</taxon>
        <taxon>Metazoa</taxon>
        <taxon>Chordata</taxon>
        <taxon>Craniata</taxon>
        <taxon>Vertebrata</taxon>
        <taxon>Euteleostomi</taxon>
        <taxon>Coelacanthiformes</taxon>
        <taxon>Coelacanthidae</taxon>
        <taxon>Latimeria</taxon>
    </lineage>
</organism>
<dbReference type="GO" id="GO:0000164">
    <property type="term" value="C:protein phosphatase type 1 complex"/>
    <property type="evidence" value="ECO:0007669"/>
    <property type="project" value="TreeGrafter"/>
</dbReference>
<gene>
    <name evidence="4" type="primary">PPP1R15B</name>
</gene>
<reference evidence="4" key="3">
    <citation type="submission" date="2025-09" db="UniProtKB">
        <authorList>
            <consortium name="Ensembl"/>
        </authorList>
    </citation>
    <scope>IDENTIFICATION</scope>
</reference>
<accession>M3XK44</accession>
<proteinExistence type="inferred from homology"/>
<sequence>MNSDRFPPKKSAAVGLPGSAGVGMHFMPTRGEESSWASFFSPVLAHGCNLQKRLSSPFQTMTTQDLNMTFSAIQNCLGGDRSLLHQYQEEILQKTAVFSEEQVQMPFFIEGSSFEKWINPAAFEEIGIKAAASSVDQGLNFKNPNDASTKFGVLKNCLNQMIYTKCGGTAVGNCMAERAQSALPSLCKKRFLGTSKNCGEFNVLSFTFSNWGSSDHCDTMRLGEGLPFFSEDQNNVGLKLATKGSDLHSATCETDPMHPLLWRETTGCPTPGDKNNADSTWSLPEIKPAQKQGSFVQPLGGIAVLTPDQDNGYCSLEEERFSDKLHMDANTKGSPIADREFGGSTCDQPEQSAHGVKPPDTGFIVSCSETQMQGMKDSVFTSCSGEENPGETKVEGLPRVFSEFDVSSEGGDSSDDSDSGDEEDSDSERCFPVLSKPVCQNKTIAYILGDTSSEEDGEESSDSEDDDGFDSDSSSDVSDSENIYLLNFTRSQDPYNLQNFTAKIYTASDKRDESKQDVVLLEEYDHNDSSGSKSPSLCASPSPQVEDEDREECDLDEPVNIKLWNSFNSCKDPYNPFNFKAPLQTSKIKKKSSDLDRKVSSGSQRVQCCVSLITEESSSEWFDDCQDEPLSRKRDVTPKKVLFLDEVTEYYLSDEEDRKGPWEAFARDRCRFKKRIQEIEEAVAYCLAPEHRRKVAQRLRRDC</sequence>
<dbReference type="Bgee" id="ENSLACG00000022281">
    <property type="expression patterns" value="Expressed in post-anal tail muscle and 6 other cell types or tissues"/>
</dbReference>
<evidence type="ECO:0000313" key="5">
    <source>
        <dbReference type="Proteomes" id="UP000008672"/>
    </source>
</evidence>
<dbReference type="CTD" id="84919"/>
<dbReference type="HOGENOM" id="CLU_392289_0_0_1"/>
<dbReference type="GeneTree" id="ENSGT00940000154404"/>
<dbReference type="Pfam" id="PF10488">
    <property type="entry name" value="PP1c_bdg"/>
    <property type="match status" value="1"/>
</dbReference>
<evidence type="ECO:0000256" key="2">
    <source>
        <dbReference type="SAM" id="MobiDB-lite"/>
    </source>
</evidence>
<dbReference type="EMBL" id="AFYH01017928">
    <property type="status" value="NOT_ANNOTATED_CDS"/>
    <property type="molecule type" value="Genomic_DNA"/>
</dbReference>
<dbReference type="GeneID" id="102359376"/>
<comment type="similarity">
    <text evidence="1">Belongs to the PPP1R15 family.</text>
</comment>
<dbReference type="Proteomes" id="UP000008672">
    <property type="component" value="Unassembled WGS sequence"/>
</dbReference>
<dbReference type="GO" id="GO:0051246">
    <property type="term" value="P:regulation of protein metabolic process"/>
    <property type="evidence" value="ECO:0007669"/>
    <property type="project" value="UniProtKB-ARBA"/>
</dbReference>
<dbReference type="GO" id="GO:0019888">
    <property type="term" value="F:protein phosphatase regulator activity"/>
    <property type="evidence" value="ECO:0007669"/>
    <property type="project" value="TreeGrafter"/>
</dbReference>
<evidence type="ECO:0000313" key="4">
    <source>
        <dbReference type="Ensembl" id="ENSLACP00000023100.1"/>
    </source>
</evidence>
<feature type="compositionally biased region" description="Acidic residues" evidence="2">
    <location>
        <begin position="412"/>
        <end position="426"/>
    </location>
</feature>
<dbReference type="KEGG" id="lcm:102359376"/>
<feature type="compositionally biased region" description="Acidic residues" evidence="2">
    <location>
        <begin position="452"/>
        <end position="470"/>
    </location>
</feature>
<dbReference type="InterPro" id="IPR019523">
    <property type="entry name" value="Prot_Pase1_reg-su15A/B_C"/>
</dbReference>
<evidence type="ECO:0000259" key="3">
    <source>
        <dbReference type="Pfam" id="PF10488"/>
    </source>
</evidence>
<protein>
    <submittedName>
        <fullName evidence="4">Protein phosphatase 1 regulatory subunit 15B</fullName>
    </submittedName>
</protein>
<feature type="domain" description="Protein phosphatase 1 regulatory subunit 15A/B C-terminal" evidence="3">
    <location>
        <begin position="479"/>
        <end position="699"/>
    </location>
</feature>